<name>A0ACC2PLP9_9HYME</name>
<organism evidence="1 2">
    <name type="scientific">Eretmocerus hayati</name>
    <dbReference type="NCBI Taxonomy" id="131215"/>
    <lineage>
        <taxon>Eukaryota</taxon>
        <taxon>Metazoa</taxon>
        <taxon>Ecdysozoa</taxon>
        <taxon>Arthropoda</taxon>
        <taxon>Hexapoda</taxon>
        <taxon>Insecta</taxon>
        <taxon>Pterygota</taxon>
        <taxon>Neoptera</taxon>
        <taxon>Endopterygota</taxon>
        <taxon>Hymenoptera</taxon>
        <taxon>Apocrita</taxon>
        <taxon>Proctotrupomorpha</taxon>
        <taxon>Chalcidoidea</taxon>
        <taxon>Aphelinidae</taxon>
        <taxon>Aphelininae</taxon>
        <taxon>Eretmocerus</taxon>
    </lineage>
</organism>
<evidence type="ECO:0000313" key="2">
    <source>
        <dbReference type="Proteomes" id="UP001239111"/>
    </source>
</evidence>
<comment type="caution">
    <text evidence="1">The sequence shown here is derived from an EMBL/GenBank/DDBJ whole genome shotgun (WGS) entry which is preliminary data.</text>
</comment>
<proteinExistence type="predicted"/>
<sequence>MVDVMQNRAHEIYARLNSRPDPNQIADDDAPRLLISELRRLGQTRQKRPLQNKETARAIRDSSLFRIKESEISISDPVKASSFLHYCCGSCTPSSKDNLVGAASRKSHTNISNLLVVPQKPGLVSRIFPHTSHVYGLKKYDYPRVTQSVLEDERLRDAIRQTALADSDGRSSGRSSSSSTSSGPDEAQQSQEVDPEAYRKAEKRAISILERMQSRLNDVLLRLTAWTMYKLLPCFIQSAAVHSQQLDLLKEANESGLPLVFMPLHRSHLDYIMISFLSLTNNIKCPLVAAGDNLRIPLFGWLMSGLGAFFIKRRMDPVSGRRDLLYRATLHTYIMECLRAGHNLEFFVEGGRTRTGKPCMPKGGILSVVVDALSDGSIEDALIVPVSMNYERLVDGNFTREQLGQPKPMETFGSAIKAIWDTLRGNYGIVKIEVCQPFSLKEMIKFFQTQQNKAVAATPSEKPLKVSMSTSSLYGTDVVAEEYRQLVDKVARHVVYDCSQSTPIMSTNVVAFLLLNKFRDGCTLDKLVEAFDEITDELECAKRDVAYCGETIDIVNHALEILGPGLVKQQRQEITDVNDGQLMKSRMVTAIRPVSILPNVIELSYYSNTMLSFYVLDSIVVTAFNAVLLSNMKADPKAAENNNVLVSQESLVEKARMLCEVLKYEFIFCKPCQDLDQAIVATIERLVTTGIIQKIEAAFLEEEIWSKKYSKHFDDSSDEEFTSESKPEKIEYKLSLEPRHSKRMEFLHTLLRPLIDTYVYSAFCLRKLVDRSLSERDLIKEICNEIQTNLDQGIAFYGESLCVDPIKNSLKLFEKMDILECHIQDNIKLYYLKDDADNDESAKEIYDSVAEFQGTRNNG</sequence>
<protein>
    <submittedName>
        <fullName evidence="1">Uncharacterized protein</fullName>
    </submittedName>
</protein>
<reference evidence="1" key="1">
    <citation type="submission" date="2023-04" db="EMBL/GenBank/DDBJ databases">
        <title>A chromosome-level genome assembly of the parasitoid wasp Eretmocerus hayati.</title>
        <authorList>
            <person name="Zhong Y."/>
            <person name="Liu S."/>
            <person name="Liu Y."/>
        </authorList>
    </citation>
    <scope>NUCLEOTIDE SEQUENCE</scope>
    <source>
        <strain evidence="1">ZJU_SS_LIU_2023</strain>
    </source>
</reference>
<gene>
    <name evidence="1" type="ORF">QAD02_020099</name>
</gene>
<evidence type="ECO:0000313" key="1">
    <source>
        <dbReference type="EMBL" id="KAJ8684307.1"/>
    </source>
</evidence>
<accession>A0ACC2PLP9</accession>
<dbReference type="EMBL" id="CM056741">
    <property type="protein sequence ID" value="KAJ8684307.1"/>
    <property type="molecule type" value="Genomic_DNA"/>
</dbReference>
<dbReference type="Proteomes" id="UP001239111">
    <property type="component" value="Chromosome 1"/>
</dbReference>
<keyword evidence="2" id="KW-1185">Reference proteome</keyword>